<gene>
    <name evidence="1" type="ORF">PACLA_8A044130</name>
</gene>
<accession>A0A6S7HJV1</accession>
<sequence>MAEENDSKSSVELATKLVQLGRARDETETILQAAKESAIKRHVETLREIINEVNKLVRTIEAEKITAKENSDEIDTWIGEIEEKLNEGDKKITILEQWLNETREKREYSDQKKKLDFEMELHEAKMKLQAQQINKESSKEPTS</sequence>
<name>A0A6S7HJV1_PARCT</name>
<dbReference type="OrthoDB" id="6015911at2759"/>
<evidence type="ECO:0000313" key="1">
    <source>
        <dbReference type="EMBL" id="CAB3996060.1"/>
    </source>
</evidence>
<reference evidence="1" key="1">
    <citation type="submission" date="2020-04" db="EMBL/GenBank/DDBJ databases">
        <authorList>
            <person name="Alioto T."/>
            <person name="Alioto T."/>
            <person name="Gomez Garrido J."/>
        </authorList>
    </citation>
    <scope>NUCLEOTIDE SEQUENCE</scope>
    <source>
        <strain evidence="1">A484AB</strain>
    </source>
</reference>
<evidence type="ECO:0000313" key="2">
    <source>
        <dbReference type="Proteomes" id="UP001152795"/>
    </source>
</evidence>
<dbReference type="EMBL" id="CACRXK020002789">
    <property type="protein sequence ID" value="CAB3996060.1"/>
    <property type="molecule type" value="Genomic_DNA"/>
</dbReference>
<dbReference type="Proteomes" id="UP001152795">
    <property type="component" value="Unassembled WGS sequence"/>
</dbReference>
<organism evidence="1 2">
    <name type="scientific">Paramuricea clavata</name>
    <name type="common">Red gorgonian</name>
    <name type="synonym">Violescent sea-whip</name>
    <dbReference type="NCBI Taxonomy" id="317549"/>
    <lineage>
        <taxon>Eukaryota</taxon>
        <taxon>Metazoa</taxon>
        <taxon>Cnidaria</taxon>
        <taxon>Anthozoa</taxon>
        <taxon>Octocorallia</taxon>
        <taxon>Malacalcyonacea</taxon>
        <taxon>Plexauridae</taxon>
        <taxon>Paramuricea</taxon>
    </lineage>
</organism>
<feature type="non-terminal residue" evidence="1">
    <location>
        <position position="143"/>
    </location>
</feature>
<proteinExistence type="predicted"/>
<protein>
    <submittedName>
        <fullName evidence="1">Uncharacterized protein</fullName>
    </submittedName>
</protein>
<comment type="caution">
    <text evidence="1">The sequence shown here is derived from an EMBL/GenBank/DDBJ whole genome shotgun (WGS) entry which is preliminary data.</text>
</comment>
<keyword evidence="2" id="KW-1185">Reference proteome</keyword>
<dbReference type="AlphaFoldDB" id="A0A6S7HJV1"/>